<name>A0AAX2SGV2_KOCRH</name>
<dbReference type="InterPro" id="IPR015376">
    <property type="entry name" value="Znr_NADH_PPase"/>
</dbReference>
<evidence type="ECO:0000256" key="3">
    <source>
        <dbReference type="ARBA" id="ARBA00009595"/>
    </source>
</evidence>
<dbReference type="Gene3D" id="3.90.79.10">
    <property type="entry name" value="Nucleoside Triphosphate Pyrophosphohydrolase"/>
    <property type="match status" value="1"/>
</dbReference>
<dbReference type="AlphaFoldDB" id="A0AAX2SGV2"/>
<dbReference type="Proteomes" id="UP000298017">
    <property type="component" value="Unassembled WGS sequence"/>
</dbReference>
<comment type="similarity">
    <text evidence="3">Belongs to the Nudix hydrolase family. NudC subfamily.</text>
</comment>
<dbReference type="GO" id="GO:0005829">
    <property type="term" value="C:cytosol"/>
    <property type="evidence" value="ECO:0007669"/>
    <property type="project" value="TreeGrafter"/>
</dbReference>
<keyword evidence="7" id="KW-0460">Magnesium</keyword>
<evidence type="ECO:0000313" key="13">
    <source>
        <dbReference type="Proteomes" id="UP000298017"/>
    </source>
</evidence>
<dbReference type="GO" id="GO:0035529">
    <property type="term" value="F:NADH pyrophosphatase activity"/>
    <property type="evidence" value="ECO:0007669"/>
    <property type="project" value="TreeGrafter"/>
</dbReference>
<evidence type="ECO:0000256" key="1">
    <source>
        <dbReference type="ARBA" id="ARBA00001946"/>
    </source>
</evidence>
<dbReference type="Gene3D" id="3.90.79.20">
    <property type="match status" value="1"/>
</dbReference>
<dbReference type="SUPFAM" id="SSF55811">
    <property type="entry name" value="Nudix"/>
    <property type="match status" value="1"/>
</dbReference>
<feature type="region of interest" description="Disordered" evidence="10">
    <location>
        <begin position="1"/>
        <end position="28"/>
    </location>
</feature>
<evidence type="ECO:0000256" key="8">
    <source>
        <dbReference type="ARBA" id="ARBA00023027"/>
    </source>
</evidence>
<dbReference type="CDD" id="cd03429">
    <property type="entry name" value="NUDIX_NADH_pyrophosphatase_Nudt13"/>
    <property type="match status" value="1"/>
</dbReference>
<evidence type="ECO:0000256" key="6">
    <source>
        <dbReference type="ARBA" id="ARBA00022801"/>
    </source>
</evidence>
<proteinExistence type="inferred from homology"/>
<dbReference type="InterPro" id="IPR020084">
    <property type="entry name" value="NUDIX_hydrolase_CS"/>
</dbReference>
<dbReference type="EC" id="3.6.1.22" evidence="4"/>
<dbReference type="GO" id="GO:0046872">
    <property type="term" value="F:metal ion binding"/>
    <property type="evidence" value="ECO:0007669"/>
    <property type="project" value="UniProtKB-KW"/>
</dbReference>
<organism evidence="12 13">
    <name type="scientific">Kocuria rhizophila</name>
    <dbReference type="NCBI Taxonomy" id="72000"/>
    <lineage>
        <taxon>Bacteria</taxon>
        <taxon>Bacillati</taxon>
        <taxon>Actinomycetota</taxon>
        <taxon>Actinomycetes</taxon>
        <taxon>Micrococcales</taxon>
        <taxon>Micrococcaceae</taxon>
        <taxon>Kocuria</taxon>
    </lineage>
</organism>
<evidence type="ECO:0000313" key="12">
    <source>
        <dbReference type="EMBL" id="TFI03207.1"/>
    </source>
</evidence>
<dbReference type="GO" id="GO:0019677">
    <property type="term" value="P:NAD+ catabolic process"/>
    <property type="evidence" value="ECO:0007669"/>
    <property type="project" value="TreeGrafter"/>
</dbReference>
<sequence>MISSQDPATPPAPPLGPDDLPFAGRPFDRDAVEREHRDLVAAAEESGSARVLVLRGSHVPTTPDGPFLPLLTEVPATTGDPARPDVYLGRTADGTRVVLRTFPEDAQLPGFGAVAWQGLRSLATTVAPELTALLVTGQAIALWHRDHPRCPRCGALTEVVRSGWARRCPEDDSLHFPRTDPAIIVAVVDDHPDPAQQRILLGRSSLWSGNRYSTFAGFVEPGESAEQAVVREVGEEAGVVVDTVQYQGSQPWPFPRSLMLGYRAVAHTARVHADGEEILDVQWFTREQLLHAARRGDVILPSRVSIAHALIASWLGQELPETAW</sequence>
<dbReference type="InterPro" id="IPR015797">
    <property type="entry name" value="NUDIX_hydrolase-like_dom_sf"/>
</dbReference>
<keyword evidence="13" id="KW-1185">Reference proteome</keyword>
<comment type="caution">
    <text evidence="12">The sequence shown here is derived from an EMBL/GenBank/DDBJ whole genome shotgun (WGS) entry which is preliminary data.</text>
</comment>
<dbReference type="PANTHER" id="PTHR42904">
    <property type="entry name" value="NUDIX HYDROLASE, NUDC SUBFAMILY"/>
    <property type="match status" value="1"/>
</dbReference>
<evidence type="ECO:0000259" key="11">
    <source>
        <dbReference type="PROSITE" id="PS51462"/>
    </source>
</evidence>
<dbReference type="PROSITE" id="PS51462">
    <property type="entry name" value="NUDIX"/>
    <property type="match status" value="1"/>
</dbReference>
<dbReference type="InterPro" id="IPR000086">
    <property type="entry name" value="NUDIX_hydrolase_dom"/>
</dbReference>
<gene>
    <name evidence="12" type="primary">nudC</name>
    <name evidence="12" type="ORF">E4P33_01455</name>
</gene>
<comment type="catalytic activity">
    <reaction evidence="9">
        <text>a 5'-end NAD(+)-phospho-ribonucleoside in mRNA + H2O = a 5'-end phospho-adenosine-phospho-ribonucleoside in mRNA + beta-nicotinamide D-ribonucleotide + 2 H(+)</text>
        <dbReference type="Rhea" id="RHEA:60876"/>
        <dbReference type="Rhea" id="RHEA-COMP:15698"/>
        <dbReference type="Rhea" id="RHEA-COMP:15719"/>
        <dbReference type="ChEBI" id="CHEBI:14649"/>
        <dbReference type="ChEBI" id="CHEBI:15377"/>
        <dbReference type="ChEBI" id="CHEBI:15378"/>
        <dbReference type="ChEBI" id="CHEBI:144029"/>
        <dbReference type="ChEBI" id="CHEBI:144051"/>
    </reaction>
    <physiologicalReaction direction="left-to-right" evidence="9">
        <dbReference type="Rhea" id="RHEA:60877"/>
    </physiologicalReaction>
</comment>
<feature type="domain" description="Nudix hydrolase" evidence="11">
    <location>
        <begin position="177"/>
        <end position="306"/>
    </location>
</feature>
<dbReference type="EMBL" id="SPNK01000001">
    <property type="protein sequence ID" value="TFI03207.1"/>
    <property type="molecule type" value="Genomic_DNA"/>
</dbReference>
<evidence type="ECO:0000256" key="4">
    <source>
        <dbReference type="ARBA" id="ARBA00012381"/>
    </source>
</evidence>
<dbReference type="PANTHER" id="PTHR42904:SF6">
    <property type="entry name" value="NAD-CAPPED RNA HYDROLASE NUDT12"/>
    <property type="match status" value="1"/>
</dbReference>
<keyword evidence="6 12" id="KW-0378">Hydrolase</keyword>
<protein>
    <recommendedName>
        <fullName evidence="4">NAD(+) diphosphatase</fullName>
        <ecNumber evidence="4">3.6.1.22</ecNumber>
    </recommendedName>
</protein>
<evidence type="ECO:0000256" key="9">
    <source>
        <dbReference type="ARBA" id="ARBA00023679"/>
    </source>
</evidence>
<dbReference type="InterPro" id="IPR049734">
    <property type="entry name" value="NudC-like_C"/>
</dbReference>
<comment type="cofactor">
    <cofactor evidence="1">
        <name>Mg(2+)</name>
        <dbReference type="ChEBI" id="CHEBI:18420"/>
    </cofactor>
</comment>
<dbReference type="NCBIfam" id="NF001299">
    <property type="entry name" value="PRK00241.1"/>
    <property type="match status" value="1"/>
</dbReference>
<dbReference type="GO" id="GO:0006742">
    <property type="term" value="P:NADP+ catabolic process"/>
    <property type="evidence" value="ECO:0007669"/>
    <property type="project" value="TreeGrafter"/>
</dbReference>
<reference evidence="12 13" key="1">
    <citation type="submission" date="2019-03" db="EMBL/GenBank/DDBJ databases">
        <title>Genome Sequencing and Assembly of Various Microbes Isolated from Alder Root Nodule.</title>
        <authorList>
            <person name="Swanson E."/>
            <person name="Sevigny J.L."/>
            <person name="Pesce C."/>
            <person name="Davis I."/>
            <person name="Kleiner V."/>
            <person name="Tisa L."/>
        </authorList>
    </citation>
    <scope>NUCLEOTIDE SEQUENCE [LARGE SCALE GENOMIC DNA]</scope>
    <source>
        <strain evidence="12 13">4R-31</strain>
    </source>
</reference>
<accession>A0AAX2SGV2</accession>
<evidence type="ECO:0000256" key="7">
    <source>
        <dbReference type="ARBA" id="ARBA00022842"/>
    </source>
</evidence>
<dbReference type="Pfam" id="PF00293">
    <property type="entry name" value="NUDIX"/>
    <property type="match status" value="1"/>
</dbReference>
<keyword evidence="8" id="KW-0520">NAD</keyword>
<evidence type="ECO:0000256" key="5">
    <source>
        <dbReference type="ARBA" id="ARBA00022723"/>
    </source>
</evidence>
<dbReference type="RefSeq" id="WP_019309444.1">
    <property type="nucleotide sequence ID" value="NZ_CP097204.1"/>
</dbReference>
<evidence type="ECO:0000256" key="10">
    <source>
        <dbReference type="SAM" id="MobiDB-lite"/>
    </source>
</evidence>
<dbReference type="Pfam" id="PF09297">
    <property type="entry name" value="Zn_ribbon_NUD"/>
    <property type="match status" value="1"/>
</dbReference>
<evidence type="ECO:0000256" key="2">
    <source>
        <dbReference type="ARBA" id="ARBA00001947"/>
    </source>
</evidence>
<comment type="cofactor">
    <cofactor evidence="2">
        <name>Zn(2+)</name>
        <dbReference type="ChEBI" id="CHEBI:29105"/>
    </cofactor>
</comment>
<dbReference type="PROSITE" id="PS00893">
    <property type="entry name" value="NUDIX_BOX"/>
    <property type="match status" value="1"/>
</dbReference>
<keyword evidence="5" id="KW-0479">Metal-binding</keyword>
<dbReference type="InterPro" id="IPR050241">
    <property type="entry name" value="NAD-cap_RNA_hydrolase_NudC"/>
</dbReference>